<dbReference type="KEGG" id="chih:GWR21_00735"/>
<feature type="domain" description="Carbohydrate kinase PfkB" evidence="7">
    <location>
        <begin position="11"/>
        <end position="291"/>
    </location>
</feature>
<evidence type="ECO:0000256" key="6">
    <source>
        <dbReference type="PIRNR" id="PIRNR000535"/>
    </source>
</evidence>
<dbReference type="PANTHER" id="PTHR46566:SF2">
    <property type="entry name" value="ATP-DEPENDENT 6-PHOSPHOFRUCTOKINASE ISOZYME 2"/>
    <property type="match status" value="1"/>
</dbReference>
<evidence type="ECO:0000313" key="9">
    <source>
        <dbReference type="Proteomes" id="UP000476411"/>
    </source>
</evidence>
<dbReference type="NCBIfam" id="TIGR03168">
    <property type="entry name" value="1-PFK"/>
    <property type="match status" value="1"/>
</dbReference>
<dbReference type="GO" id="GO:0003872">
    <property type="term" value="F:6-phosphofructokinase activity"/>
    <property type="evidence" value="ECO:0007669"/>
    <property type="project" value="TreeGrafter"/>
</dbReference>
<comment type="similarity">
    <text evidence="1">Belongs to the carbohydrate kinase PfkB family.</text>
</comment>
<sequence>MILTVTMNPAIDISTTTEKFYAEKKLRCSVPLIGPGGGGINVSKAVKELGGQTLALFPAGGLTGARLQEMLKQADIPVNAIAIKGETRENMTVTDLSLNRQYRFVMPGPEIDQNDLALTLAAIESIYPAPSFIVASGSLPSGAPEDFFARLSQICEHTGSRLIADTSGIPLEHAMNAGVYLIKPNMTELCALAGKPTLEFDSISVEARALIRKTRCHAMLISMGPSGALLVTRDYTERIPAPPVRKINAVGAGDSVVAGVVWMLEQGNPLSAAARFGVACGTAATMNPGTALFRKEDAFHLYEWINQEMDGKRPCAG</sequence>
<accession>A0A6B9Z9C4</accession>
<dbReference type="GO" id="GO:0005829">
    <property type="term" value="C:cytosol"/>
    <property type="evidence" value="ECO:0007669"/>
    <property type="project" value="TreeGrafter"/>
</dbReference>
<evidence type="ECO:0000256" key="3">
    <source>
        <dbReference type="ARBA" id="ARBA00022741"/>
    </source>
</evidence>
<keyword evidence="3" id="KW-0547">Nucleotide-binding</keyword>
<dbReference type="Proteomes" id="UP000476411">
    <property type="component" value="Chromosome"/>
</dbReference>
<organism evidence="8 9">
    <name type="scientific">Chitinophaga agri</name>
    <dbReference type="NCBI Taxonomy" id="2703787"/>
    <lineage>
        <taxon>Bacteria</taxon>
        <taxon>Pseudomonadati</taxon>
        <taxon>Bacteroidota</taxon>
        <taxon>Chitinophagia</taxon>
        <taxon>Chitinophagales</taxon>
        <taxon>Chitinophagaceae</taxon>
        <taxon>Chitinophaga</taxon>
    </lineage>
</organism>
<dbReference type="InterPro" id="IPR011611">
    <property type="entry name" value="PfkB_dom"/>
</dbReference>
<dbReference type="PROSITE" id="PS00583">
    <property type="entry name" value="PFKB_KINASES_1"/>
    <property type="match status" value="1"/>
</dbReference>
<dbReference type="AlphaFoldDB" id="A0A6B9Z9C4"/>
<keyword evidence="4 8" id="KW-0418">Kinase</keyword>
<dbReference type="PIRSF" id="PIRSF000535">
    <property type="entry name" value="1PFK/6PFK/LacC"/>
    <property type="match status" value="1"/>
</dbReference>
<dbReference type="CDD" id="cd01164">
    <property type="entry name" value="FruK_PfkB_like"/>
    <property type="match status" value="1"/>
</dbReference>
<dbReference type="PANTHER" id="PTHR46566">
    <property type="entry name" value="1-PHOSPHOFRUCTOKINASE-RELATED"/>
    <property type="match status" value="1"/>
</dbReference>
<keyword evidence="9" id="KW-1185">Reference proteome</keyword>
<dbReference type="SUPFAM" id="SSF53613">
    <property type="entry name" value="Ribokinase-like"/>
    <property type="match status" value="1"/>
</dbReference>
<name>A0A6B9Z9C4_9BACT</name>
<evidence type="ECO:0000256" key="1">
    <source>
        <dbReference type="ARBA" id="ARBA00010688"/>
    </source>
</evidence>
<dbReference type="Pfam" id="PF00294">
    <property type="entry name" value="PfkB"/>
    <property type="match status" value="1"/>
</dbReference>
<dbReference type="InterPro" id="IPR029056">
    <property type="entry name" value="Ribokinase-like"/>
</dbReference>
<dbReference type="InterPro" id="IPR002173">
    <property type="entry name" value="Carboh/pur_kinase_PfkB_CS"/>
</dbReference>
<keyword evidence="5" id="KW-0067">ATP-binding</keyword>
<evidence type="ECO:0000256" key="5">
    <source>
        <dbReference type="ARBA" id="ARBA00022840"/>
    </source>
</evidence>
<gene>
    <name evidence="8" type="ORF">GWR21_00735</name>
</gene>
<protein>
    <submittedName>
        <fullName evidence="8">1-phosphofructokinase family hexose kinase</fullName>
    </submittedName>
</protein>
<keyword evidence="2 6" id="KW-0808">Transferase</keyword>
<evidence type="ECO:0000256" key="4">
    <source>
        <dbReference type="ARBA" id="ARBA00022777"/>
    </source>
</evidence>
<dbReference type="RefSeq" id="WP_162329876.1">
    <property type="nucleotide sequence ID" value="NZ_CP048113.1"/>
</dbReference>
<evidence type="ECO:0000256" key="2">
    <source>
        <dbReference type="ARBA" id="ARBA00022679"/>
    </source>
</evidence>
<dbReference type="EMBL" id="CP048113">
    <property type="protein sequence ID" value="QHS58171.1"/>
    <property type="molecule type" value="Genomic_DNA"/>
</dbReference>
<evidence type="ECO:0000313" key="8">
    <source>
        <dbReference type="EMBL" id="QHS58171.1"/>
    </source>
</evidence>
<dbReference type="Gene3D" id="3.40.1190.20">
    <property type="match status" value="1"/>
</dbReference>
<dbReference type="GO" id="GO:0005524">
    <property type="term" value="F:ATP binding"/>
    <property type="evidence" value="ECO:0007669"/>
    <property type="project" value="UniProtKB-KW"/>
</dbReference>
<dbReference type="InterPro" id="IPR017583">
    <property type="entry name" value="Tagatose/fructose_Pkinase"/>
</dbReference>
<proteinExistence type="inferred from homology"/>
<reference evidence="8 9" key="1">
    <citation type="submission" date="2020-01" db="EMBL/GenBank/DDBJ databases">
        <title>Complete genome sequence of Chitinophaga sp. H33E-04 isolated from quinoa roots.</title>
        <authorList>
            <person name="Weon H.-Y."/>
            <person name="Lee S.A."/>
        </authorList>
    </citation>
    <scope>NUCLEOTIDE SEQUENCE [LARGE SCALE GENOMIC DNA]</scope>
    <source>
        <strain evidence="8 9">H33E-04</strain>
    </source>
</reference>
<evidence type="ECO:0000259" key="7">
    <source>
        <dbReference type="Pfam" id="PF00294"/>
    </source>
</evidence>
<dbReference type="FunFam" id="3.40.1190.20:FF:000001">
    <property type="entry name" value="Phosphofructokinase"/>
    <property type="match status" value="1"/>
</dbReference>